<evidence type="ECO:0000313" key="3">
    <source>
        <dbReference type="Proteomes" id="UP000186922"/>
    </source>
</evidence>
<name>A0A1D1VIN8_RAMVA</name>
<dbReference type="Proteomes" id="UP000186922">
    <property type="component" value="Unassembled WGS sequence"/>
</dbReference>
<keyword evidence="3" id="KW-1185">Reference proteome</keyword>
<evidence type="ECO:0000256" key="1">
    <source>
        <dbReference type="SAM" id="MobiDB-lite"/>
    </source>
</evidence>
<organism evidence="2 3">
    <name type="scientific">Ramazzottius varieornatus</name>
    <name type="common">Water bear</name>
    <name type="synonym">Tardigrade</name>
    <dbReference type="NCBI Taxonomy" id="947166"/>
    <lineage>
        <taxon>Eukaryota</taxon>
        <taxon>Metazoa</taxon>
        <taxon>Ecdysozoa</taxon>
        <taxon>Tardigrada</taxon>
        <taxon>Eutardigrada</taxon>
        <taxon>Parachela</taxon>
        <taxon>Hypsibioidea</taxon>
        <taxon>Ramazzottiidae</taxon>
        <taxon>Ramazzottius</taxon>
    </lineage>
</organism>
<proteinExistence type="predicted"/>
<dbReference type="EMBL" id="BDGG01000005">
    <property type="protein sequence ID" value="GAU99962.1"/>
    <property type="molecule type" value="Genomic_DNA"/>
</dbReference>
<protein>
    <submittedName>
        <fullName evidence="2">Uncharacterized protein</fullName>
    </submittedName>
</protein>
<feature type="region of interest" description="Disordered" evidence="1">
    <location>
        <begin position="1"/>
        <end position="21"/>
    </location>
</feature>
<comment type="caution">
    <text evidence="2">The sequence shown here is derived from an EMBL/GenBank/DDBJ whole genome shotgun (WGS) entry which is preliminary data.</text>
</comment>
<evidence type="ECO:0000313" key="2">
    <source>
        <dbReference type="EMBL" id="GAU99962.1"/>
    </source>
</evidence>
<reference evidence="2 3" key="1">
    <citation type="journal article" date="2016" name="Nat. Commun.">
        <title>Extremotolerant tardigrade genome and improved radiotolerance of human cultured cells by tardigrade-unique protein.</title>
        <authorList>
            <person name="Hashimoto T."/>
            <person name="Horikawa D.D."/>
            <person name="Saito Y."/>
            <person name="Kuwahara H."/>
            <person name="Kozuka-Hata H."/>
            <person name="Shin-I T."/>
            <person name="Minakuchi Y."/>
            <person name="Ohishi K."/>
            <person name="Motoyama A."/>
            <person name="Aizu T."/>
            <person name="Enomoto A."/>
            <person name="Kondo K."/>
            <person name="Tanaka S."/>
            <person name="Hara Y."/>
            <person name="Koshikawa S."/>
            <person name="Sagara H."/>
            <person name="Miura T."/>
            <person name="Yokobori S."/>
            <person name="Miyagawa K."/>
            <person name="Suzuki Y."/>
            <person name="Kubo T."/>
            <person name="Oyama M."/>
            <person name="Kohara Y."/>
            <person name="Fujiyama A."/>
            <person name="Arakawa K."/>
            <person name="Katayama T."/>
            <person name="Toyoda A."/>
            <person name="Kunieda T."/>
        </authorList>
    </citation>
    <scope>NUCLEOTIDE SEQUENCE [LARGE SCALE GENOMIC DNA]</scope>
    <source>
        <strain evidence="2 3">YOKOZUNA-1</strain>
    </source>
</reference>
<gene>
    <name evidence="2" type="primary">RvY_10891-1</name>
    <name evidence="2" type="synonym">RvY_10891.1</name>
    <name evidence="2" type="ORF">RvY_10891</name>
</gene>
<accession>A0A1D1VIN8</accession>
<dbReference type="AlphaFoldDB" id="A0A1D1VIN8"/>
<sequence length="139" mass="15472">MATQHNRGKNRIQPTTVAGNTTALPQVKLEEFVRQCPAAPPCPPYNRTETDLELRKDRGAKHGDTGDEKCPPPSVKTYSKVAGMLCFTAIALGYLQYLGKKYRSAPADSADMAEKGWKTNKTLNIVKQKLGHRRRNSWS</sequence>
<feature type="compositionally biased region" description="Polar residues" evidence="1">
    <location>
        <begin position="12"/>
        <end position="21"/>
    </location>
</feature>
<feature type="compositionally biased region" description="Basic residues" evidence="1">
    <location>
        <begin position="1"/>
        <end position="10"/>
    </location>
</feature>